<dbReference type="EMBL" id="JACHVC010000013">
    <property type="protein sequence ID" value="MBC2607786.1"/>
    <property type="molecule type" value="Genomic_DNA"/>
</dbReference>
<dbReference type="PANTHER" id="PTHR48098">
    <property type="entry name" value="ENTEROCHELIN ESTERASE-RELATED"/>
    <property type="match status" value="1"/>
</dbReference>
<dbReference type="InterPro" id="IPR029058">
    <property type="entry name" value="AB_hydrolase_fold"/>
</dbReference>
<evidence type="ECO:0000313" key="1">
    <source>
        <dbReference type="EMBL" id="MBC2607786.1"/>
    </source>
</evidence>
<dbReference type="Proteomes" id="UP000526501">
    <property type="component" value="Unassembled WGS sequence"/>
</dbReference>
<dbReference type="AlphaFoldDB" id="A0A7X1B907"/>
<reference evidence="1 2" key="1">
    <citation type="submission" date="2020-07" db="EMBL/GenBank/DDBJ databases">
        <authorList>
            <person name="Feng X."/>
        </authorList>
    </citation>
    <scope>NUCLEOTIDE SEQUENCE [LARGE SCALE GENOMIC DNA]</scope>
    <source>
        <strain evidence="1 2">JCM23202</strain>
    </source>
</reference>
<keyword evidence="2" id="KW-1185">Reference proteome</keyword>
<organism evidence="1 2">
    <name type="scientific">Pelagicoccus albus</name>
    <dbReference type="NCBI Taxonomy" id="415222"/>
    <lineage>
        <taxon>Bacteria</taxon>
        <taxon>Pseudomonadati</taxon>
        <taxon>Verrucomicrobiota</taxon>
        <taxon>Opitutia</taxon>
        <taxon>Puniceicoccales</taxon>
        <taxon>Pelagicoccaceae</taxon>
        <taxon>Pelagicoccus</taxon>
    </lineage>
</organism>
<dbReference type="Pfam" id="PF00756">
    <property type="entry name" value="Esterase"/>
    <property type="match status" value="1"/>
</dbReference>
<dbReference type="RefSeq" id="WP_185661651.1">
    <property type="nucleotide sequence ID" value="NZ_CAWPOO010000013.1"/>
</dbReference>
<name>A0A7X1B907_9BACT</name>
<evidence type="ECO:0000313" key="2">
    <source>
        <dbReference type="Proteomes" id="UP000526501"/>
    </source>
</evidence>
<protein>
    <submittedName>
        <fullName evidence="1">Esterase family protein</fullName>
    </submittedName>
</protein>
<proteinExistence type="predicted"/>
<dbReference type="PANTHER" id="PTHR48098:SF1">
    <property type="entry name" value="DIACYLGLYCEROL ACYLTRANSFERASE_MYCOLYLTRANSFERASE AG85A"/>
    <property type="match status" value="1"/>
</dbReference>
<comment type="caution">
    <text evidence="1">The sequence shown here is derived from an EMBL/GenBank/DDBJ whole genome shotgun (WGS) entry which is preliminary data.</text>
</comment>
<sequence length="257" mass="29648">MALLNFKFFSETLRLATEVNVVFSQKAKRLLGNDHQSPVLYLLHGLSDNHTAWLRKSSIERYVENLDVIVVMPDVHRSFYRNTHSGYRYFDYIASELPEICKAYFGVSNEREQNFVAGLSMGGYGSFKLALSHPERYAAAASFSGALDLSALAEHRDESYPEWPHIFGPDNPFTDTEDDLFHLTTTLVNSGRPIPKLFQSCGTEDYLYPANRNFLRHCRSINFPVEFREGPGAHEWSYWDSQIQEALRWFPFETLEK</sequence>
<dbReference type="InterPro" id="IPR000801">
    <property type="entry name" value="Esterase-like"/>
</dbReference>
<dbReference type="GO" id="GO:0016747">
    <property type="term" value="F:acyltransferase activity, transferring groups other than amino-acyl groups"/>
    <property type="evidence" value="ECO:0007669"/>
    <property type="project" value="TreeGrafter"/>
</dbReference>
<dbReference type="InterPro" id="IPR050583">
    <property type="entry name" value="Mycobacterial_A85_antigen"/>
</dbReference>
<gene>
    <name evidence="1" type="ORF">H5P27_17160</name>
</gene>
<dbReference type="SUPFAM" id="SSF53474">
    <property type="entry name" value="alpha/beta-Hydrolases"/>
    <property type="match status" value="1"/>
</dbReference>
<dbReference type="Gene3D" id="3.40.50.1820">
    <property type="entry name" value="alpha/beta hydrolase"/>
    <property type="match status" value="1"/>
</dbReference>
<accession>A0A7X1B907</accession>